<keyword evidence="3" id="KW-1185">Reference proteome</keyword>
<protein>
    <recommendedName>
        <fullName evidence="4">DUF4218 domain-containing protein</fullName>
    </recommendedName>
</protein>
<feature type="non-terminal residue" evidence="2">
    <location>
        <position position="1"/>
    </location>
</feature>
<dbReference type="OrthoDB" id="10062362at2759"/>
<evidence type="ECO:0000313" key="3">
    <source>
        <dbReference type="Proteomes" id="UP000678499"/>
    </source>
</evidence>
<dbReference type="EMBL" id="OA886161">
    <property type="protein sequence ID" value="CAD7282661.1"/>
    <property type="molecule type" value="Genomic_DNA"/>
</dbReference>
<dbReference type="Proteomes" id="UP000678499">
    <property type="component" value="Unassembled WGS sequence"/>
</dbReference>
<proteinExistence type="predicted"/>
<evidence type="ECO:0000256" key="1">
    <source>
        <dbReference type="SAM" id="MobiDB-lite"/>
    </source>
</evidence>
<dbReference type="AlphaFoldDB" id="A0A7R9BW39"/>
<sequence>MLEFHPVCNFKGFPKTAWTYLKAFPLVDSILVSDVKIRERQIVGLYASSSLMLHYAQMKIGKSTHHLTLGVFGFPLDAMHIIGGGAASTGFEFLFRKHKSFERSVRLGSDYHSMVNDYLIAWSKKTVKEMNRQVRTFNQMDQWKMREAHECLIYHSVALLAVDSVRLPLDPDIIHAFMSFVVAMHLVGQTTHECPSTRDVQMADKLFRHYVEEFMDYSPYFLKPKNHLLIHLASEVAAYRSHLGGFDAYPFENFLRIFRNKTLVRSGKGVLMQIFNRLGELSVHSIPTDYLGAVMAYKVKVMEEIKAVKALGKLSLPAQTVVRTNLKRKKKTVVCFGYEVTCKYPDNVVAVCIPGKQDTMKHFIPIVISDIVEMEGNGELHSTSGNLFETAFHTDPLARNAKDHQELGYCSGGISKTQFSTEKRAKRILKKPPRKYWGHSSDDQVIESEESSNSGEEDNVRLEKMPRMSNDCKMQARTQPSITQSDRIRLTMEGPPQAAFMSGFDRQPTSNIVSDEAQECIKPAIKAAFNADAFASTCENLPGTMNEDVIKKTSVGDMSGAKDGFMKNANTQNPPPGRGSWVTNPYSSGVTQSSHVNNRDVTLPISPEYQELGVIKAYAGGIQLRAKHGFMNKASPPNHSADRGSWGSNHYSNAATTSSRDMNKDRAWPISAADQERVTMKAYVGGIQLGAKHGFMNKASPPSHSADRGSWGSNQYSNAATTNSQDMTKDRAWPISTADQERVTMRNVAEAFSDGIQLGAKDGYVDASTPYHSADRSNWGSNPNINGVTSNSQGNSRHCALPVSTSYPEWGVMIGQSVNLPHEYGVVGFPKALQGGLGCPCSKQFVGTLVAAVNKASCSSKGLSQQQGMTEASPLQDAYITTVEERDSQEWTEEQDDPNILDNDELPLSLRHRVAMYDLKLPLNKFPGFFAFFEAVVNLADVRFDDL</sequence>
<organism evidence="2">
    <name type="scientific">Notodromas monacha</name>
    <dbReference type="NCBI Taxonomy" id="399045"/>
    <lineage>
        <taxon>Eukaryota</taxon>
        <taxon>Metazoa</taxon>
        <taxon>Ecdysozoa</taxon>
        <taxon>Arthropoda</taxon>
        <taxon>Crustacea</taxon>
        <taxon>Oligostraca</taxon>
        <taxon>Ostracoda</taxon>
        <taxon>Podocopa</taxon>
        <taxon>Podocopida</taxon>
        <taxon>Cypridocopina</taxon>
        <taxon>Cypridoidea</taxon>
        <taxon>Cyprididae</taxon>
        <taxon>Notodromas</taxon>
    </lineage>
</organism>
<feature type="compositionally biased region" description="Polar residues" evidence="1">
    <location>
        <begin position="711"/>
        <end position="726"/>
    </location>
</feature>
<gene>
    <name evidence="2" type="ORF">NMOB1V02_LOCUS10282</name>
</gene>
<evidence type="ECO:0008006" key="4">
    <source>
        <dbReference type="Google" id="ProtNLM"/>
    </source>
</evidence>
<accession>A0A7R9BW39</accession>
<dbReference type="EMBL" id="CAJPEX010004124">
    <property type="protein sequence ID" value="CAG0922813.1"/>
    <property type="molecule type" value="Genomic_DNA"/>
</dbReference>
<reference evidence="2" key="1">
    <citation type="submission" date="2020-11" db="EMBL/GenBank/DDBJ databases">
        <authorList>
            <person name="Tran Van P."/>
        </authorList>
    </citation>
    <scope>NUCLEOTIDE SEQUENCE</scope>
</reference>
<feature type="region of interest" description="Disordered" evidence="1">
    <location>
        <begin position="697"/>
        <end position="726"/>
    </location>
</feature>
<name>A0A7R9BW39_9CRUS</name>
<evidence type="ECO:0000313" key="2">
    <source>
        <dbReference type="EMBL" id="CAD7282661.1"/>
    </source>
</evidence>
<feature type="region of interest" description="Disordered" evidence="1">
    <location>
        <begin position="430"/>
        <end position="462"/>
    </location>
</feature>